<proteinExistence type="predicted"/>
<reference evidence="1" key="1">
    <citation type="submission" date="2013-03" db="EMBL/GenBank/DDBJ databases">
        <authorList>
            <person name="Harkins D.M."/>
            <person name="Durkin A.S."/>
            <person name="Brinkac L.M."/>
            <person name="Haft D.H."/>
            <person name="Selengut J.D."/>
            <person name="Sanka R."/>
            <person name="DePew J."/>
            <person name="Purushe J."/>
            <person name="Hartskeerl R.A."/>
            <person name="Ahmed A."/>
            <person name="van der Linden H."/>
            <person name="Goris M.G.A."/>
            <person name="Vinetz J.M."/>
            <person name="Sutton G.G."/>
            <person name="Nierman W.C."/>
            <person name="Fouts D.E."/>
        </authorList>
    </citation>
    <scope>NUCLEOTIDE SEQUENCE [LARGE SCALE GENOMIC DNA]</scope>
    <source>
        <strain evidence="1">ICFT</strain>
    </source>
</reference>
<dbReference type="STRING" id="1218598.LEP1GSC060_3557"/>
<sequence>MKRIGFEGKFRNHGICGNSSKSFSRTKVGTPLDLKIYLQSRAESL</sequence>
<evidence type="ECO:0000313" key="2">
    <source>
        <dbReference type="Proteomes" id="UP000012313"/>
    </source>
</evidence>
<protein>
    <submittedName>
        <fullName evidence="1">Uncharacterized protein</fullName>
    </submittedName>
</protein>
<dbReference type="EMBL" id="AOHC02000058">
    <property type="protein sequence ID" value="EMY75947.1"/>
    <property type="molecule type" value="Genomic_DNA"/>
</dbReference>
<name>N1WF64_9LEPT</name>
<keyword evidence="2" id="KW-1185">Reference proteome</keyword>
<organism evidence="1 2">
    <name type="scientific">Leptospira weilii serovar Ranarum str. ICFT</name>
    <dbReference type="NCBI Taxonomy" id="1218598"/>
    <lineage>
        <taxon>Bacteria</taxon>
        <taxon>Pseudomonadati</taxon>
        <taxon>Spirochaetota</taxon>
        <taxon>Spirochaetia</taxon>
        <taxon>Leptospirales</taxon>
        <taxon>Leptospiraceae</taxon>
        <taxon>Leptospira</taxon>
    </lineage>
</organism>
<dbReference type="Proteomes" id="UP000012313">
    <property type="component" value="Unassembled WGS sequence"/>
</dbReference>
<accession>N1WF64</accession>
<gene>
    <name evidence="1" type="ORF">LEP1GSC060_3557</name>
</gene>
<dbReference type="AlphaFoldDB" id="N1WF64"/>
<comment type="caution">
    <text evidence="1">The sequence shown here is derived from an EMBL/GenBank/DDBJ whole genome shotgun (WGS) entry which is preliminary data.</text>
</comment>
<evidence type="ECO:0000313" key="1">
    <source>
        <dbReference type="EMBL" id="EMY75947.1"/>
    </source>
</evidence>